<comment type="similarity">
    <text evidence="2">Belongs to the multi antimicrobial extrusion (MATE) (TC 2.A.66.1) family.</text>
</comment>
<evidence type="ECO:0000256" key="6">
    <source>
        <dbReference type="SAM" id="Phobius"/>
    </source>
</evidence>
<feature type="transmembrane region" description="Helical" evidence="6">
    <location>
        <begin position="92"/>
        <end position="120"/>
    </location>
</feature>
<keyword evidence="6" id="KW-1133">Transmembrane helix</keyword>
<dbReference type="RefSeq" id="WP_074670150.1">
    <property type="nucleotide sequence ID" value="NZ_FNQG01000002.1"/>
</dbReference>
<dbReference type="Pfam" id="PF01554">
    <property type="entry name" value="MatE"/>
    <property type="match status" value="2"/>
</dbReference>
<dbReference type="GO" id="GO:0015297">
    <property type="term" value="F:antiporter activity"/>
    <property type="evidence" value="ECO:0007669"/>
    <property type="project" value="InterPro"/>
</dbReference>
<dbReference type="GO" id="GO:0042910">
    <property type="term" value="F:xenobiotic transmembrane transporter activity"/>
    <property type="evidence" value="ECO:0007669"/>
    <property type="project" value="InterPro"/>
</dbReference>
<keyword evidence="6" id="KW-0812">Transmembrane</keyword>
<feature type="transmembrane region" description="Helical" evidence="6">
    <location>
        <begin position="21"/>
        <end position="41"/>
    </location>
</feature>
<evidence type="ECO:0000313" key="8">
    <source>
        <dbReference type="EMBL" id="SDZ72909.1"/>
    </source>
</evidence>
<feature type="transmembrane region" description="Helical" evidence="6">
    <location>
        <begin position="349"/>
        <end position="369"/>
    </location>
</feature>
<feature type="transmembrane region" description="Helical" evidence="6">
    <location>
        <begin position="61"/>
        <end position="80"/>
    </location>
</feature>
<dbReference type="GO" id="GO:0005886">
    <property type="term" value="C:plasma membrane"/>
    <property type="evidence" value="ECO:0007669"/>
    <property type="project" value="TreeGrafter"/>
</dbReference>
<evidence type="ECO:0000259" key="7">
    <source>
        <dbReference type="Pfam" id="PF13581"/>
    </source>
</evidence>
<keyword evidence="4" id="KW-0813">Transport</keyword>
<sequence length="583" mass="63545">MERNGVLVQQKYMEYLGSTMGFIVSLYLASIVDGILVSQLISPAAFAAINLTLPVYYARNILFFLFVDGGAVLAAQFIGARDKVSCARVFTISIAWGAAAMTVLGIIGCLLLSPTASLLAGNSSLQEAVADYLLPLWLTGPLLILTNGVSSFLRLEGLHKLAIAIPVVANICNLAFDYLFIAVFGWGIAGAGWATGAGYVCSLLLLVPYLRRPDRSWHLTAIPADNQRIFRRVMAVGLPMAMIPLGLVLRNLAVNGIAVETLGDMGALTVSLCNAALLYALMFADGSSTALASVCGALYGEMDQKGVLQVLKRSLRLTFGLCLVIFLLIFIYPAEFIRFYGVENITPELILYLRTSIIYMLLLAHVFILRAFYQATRQEKAATIFSLLEGVVLVIGLFFLLSKFSLVLMWAAPAISAVAAIGWLVWYMRRQARKMGGDSFLLMQQEKNSAVWETSISATVEAATEAAEAVKEFCARFADLDSRQSYAAQVTVEELCVNIAEHGGLGTDGHIDVFLRLQEQPVSEIVVKVRDAGKPFNPVHFLDEQGEEFSGLLMVRKLTTKIEYARILGFNTTIVTIGKRGPK</sequence>
<evidence type="ECO:0000313" key="9">
    <source>
        <dbReference type="Proteomes" id="UP000183469"/>
    </source>
</evidence>
<proteinExistence type="inferred from homology"/>
<feature type="transmembrane region" description="Helical" evidence="6">
    <location>
        <begin position="315"/>
        <end position="334"/>
    </location>
</feature>
<accession>A0A1H3VDT8</accession>
<name>A0A1H3VDT8_SELRU</name>
<evidence type="ECO:0000256" key="3">
    <source>
        <dbReference type="ARBA" id="ARBA00020268"/>
    </source>
</evidence>
<feature type="transmembrane region" description="Helical" evidence="6">
    <location>
        <begin position="161"/>
        <end position="184"/>
    </location>
</feature>
<feature type="transmembrane region" description="Helical" evidence="6">
    <location>
        <begin position="190"/>
        <end position="210"/>
    </location>
</feature>
<dbReference type="Proteomes" id="UP000183469">
    <property type="component" value="Unassembled WGS sequence"/>
</dbReference>
<dbReference type="InterPro" id="IPR002528">
    <property type="entry name" value="MATE_fam"/>
</dbReference>
<feature type="domain" description="Histidine kinase/HSP90-like ATPase" evidence="7">
    <location>
        <begin position="456"/>
        <end position="573"/>
    </location>
</feature>
<reference evidence="8 9" key="1">
    <citation type="submission" date="2016-10" db="EMBL/GenBank/DDBJ databases">
        <authorList>
            <person name="de Groot N.N."/>
        </authorList>
    </citation>
    <scope>NUCLEOTIDE SEQUENCE [LARGE SCALE GENOMIC DNA]</scope>
    <source>
        <strain evidence="8 9">DSM 2872</strain>
    </source>
</reference>
<dbReference type="InterPro" id="IPR036890">
    <property type="entry name" value="HATPase_C_sf"/>
</dbReference>
<feature type="transmembrane region" description="Helical" evidence="6">
    <location>
        <begin position="381"/>
        <end position="401"/>
    </location>
</feature>
<dbReference type="InterPro" id="IPR050222">
    <property type="entry name" value="MATE_MdtK"/>
</dbReference>
<dbReference type="Pfam" id="PF13581">
    <property type="entry name" value="HATPase_c_2"/>
    <property type="match status" value="1"/>
</dbReference>
<dbReference type="OrthoDB" id="1992504at2"/>
<dbReference type="InterPro" id="IPR003594">
    <property type="entry name" value="HATPase_dom"/>
</dbReference>
<evidence type="ECO:0000256" key="4">
    <source>
        <dbReference type="ARBA" id="ARBA00022448"/>
    </source>
</evidence>
<protein>
    <recommendedName>
        <fullName evidence="3">Probable multidrug resistance protein NorM</fullName>
    </recommendedName>
    <alternativeName>
        <fullName evidence="5">Multidrug-efflux transporter</fullName>
    </alternativeName>
</protein>
<keyword evidence="6" id="KW-0472">Membrane</keyword>
<comment type="function">
    <text evidence="1">Multidrug efflux pump.</text>
</comment>
<dbReference type="EMBL" id="FNQG01000002">
    <property type="protein sequence ID" value="SDZ72909.1"/>
    <property type="molecule type" value="Genomic_DNA"/>
</dbReference>
<feature type="transmembrane region" description="Helical" evidence="6">
    <location>
        <begin position="132"/>
        <end position="149"/>
    </location>
</feature>
<evidence type="ECO:0000256" key="5">
    <source>
        <dbReference type="ARBA" id="ARBA00031636"/>
    </source>
</evidence>
<dbReference type="Gene3D" id="3.30.565.10">
    <property type="entry name" value="Histidine kinase-like ATPase, C-terminal domain"/>
    <property type="match status" value="1"/>
</dbReference>
<dbReference type="CDD" id="cd16936">
    <property type="entry name" value="HATPase_RsbW-like"/>
    <property type="match status" value="1"/>
</dbReference>
<gene>
    <name evidence="8" type="ORF">SAMN05660648_00088</name>
</gene>
<feature type="transmembrane region" description="Helical" evidence="6">
    <location>
        <begin position="230"/>
        <end position="253"/>
    </location>
</feature>
<dbReference type="PANTHER" id="PTHR43298:SF2">
    <property type="entry name" value="FMN_FAD EXPORTER YEEO-RELATED"/>
    <property type="match status" value="1"/>
</dbReference>
<organism evidence="8 9">
    <name type="scientific">Selenomonas ruminantium</name>
    <dbReference type="NCBI Taxonomy" id="971"/>
    <lineage>
        <taxon>Bacteria</taxon>
        <taxon>Bacillati</taxon>
        <taxon>Bacillota</taxon>
        <taxon>Negativicutes</taxon>
        <taxon>Selenomonadales</taxon>
        <taxon>Selenomonadaceae</taxon>
        <taxon>Selenomonas</taxon>
    </lineage>
</organism>
<dbReference type="PANTHER" id="PTHR43298">
    <property type="entry name" value="MULTIDRUG RESISTANCE PROTEIN NORM-RELATED"/>
    <property type="match status" value="1"/>
</dbReference>
<evidence type="ECO:0000256" key="1">
    <source>
        <dbReference type="ARBA" id="ARBA00003408"/>
    </source>
</evidence>
<dbReference type="AlphaFoldDB" id="A0A1H3VDT8"/>
<feature type="transmembrane region" description="Helical" evidence="6">
    <location>
        <begin position="407"/>
        <end position="426"/>
    </location>
</feature>
<evidence type="ECO:0000256" key="2">
    <source>
        <dbReference type="ARBA" id="ARBA00010199"/>
    </source>
</evidence>